<dbReference type="OrthoDB" id="9781413at2"/>
<dbReference type="PANTHER" id="PTHR10000:SF57">
    <property type="entry name" value="KANOSAMINE-6-PHOSPHATE PHOSPHATASE"/>
    <property type="match status" value="1"/>
</dbReference>
<dbReference type="SUPFAM" id="SSF56784">
    <property type="entry name" value="HAD-like"/>
    <property type="match status" value="1"/>
</dbReference>
<dbReference type="Gene3D" id="3.40.50.1000">
    <property type="entry name" value="HAD superfamily/HAD-like"/>
    <property type="match status" value="1"/>
</dbReference>
<evidence type="ECO:0000313" key="4">
    <source>
        <dbReference type="EMBL" id="MEC0483941.1"/>
    </source>
</evidence>
<dbReference type="InterPro" id="IPR023214">
    <property type="entry name" value="HAD_sf"/>
</dbReference>
<dbReference type="RefSeq" id="WP_048355636.1">
    <property type="nucleotide sequence ID" value="NZ_CP023481.1"/>
</dbReference>
<gene>
    <name evidence="3" type="ORF">AB447_206625</name>
    <name evidence="4" type="ORF">P8828_03615</name>
</gene>
<evidence type="ECO:0000256" key="1">
    <source>
        <dbReference type="ARBA" id="ARBA00022801"/>
    </source>
</evidence>
<proteinExistence type="predicted"/>
<dbReference type="AlphaFoldDB" id="A0A0T6BK28"/>
<reference evidence="3 5" key="1">
    <citation type="journal article" date="2015" name="Int. J. Syst. Evol. Microbiol.">
        <title>Bacillus glycinifermentans sp. nov., isolated from fermented soybean paste.</title>
        <authorList>
            <person name="Kim S.J."/>
            <person name="Dunlap C.A."/>
            <person name="Kwon S.W."/>
            <person name="Rooney A.P."/>
        </authorList>
    </citation>
    <scope>NUCLEOTIDE SEQUENCE [LARGE SCALE GENOMIC DNA]</scope>
    <source>
        <strain evidence="3 5">GO-13</strain>
    </source>
</reference>
<keyword evidence="1 3" id="KW-0378">Hydrolase</keyword>
<dbReference type="GO" id="GO:0005829">
    <property type="term" value="C:cytosol"/>
    <property type="evidence" value="ECO:0007669"/>
    <property type="project" value="TreeGrafter"/>
</dbReference>
<dbReference type="GO" id="GO:0016791">
    <property type="term" value="F:phosphatase activity"/>
    <property type="evidence" value="ECO:0007669"/>
    <property type="project" value="TreeGrafter"/>
</dbReference>
<dbReference type="SFLD" id="SFLDG01141">
    <property type="entry name" value="C2.B.1:_Sucrose_Phosphatase_Li"/>
    <property type="match status" value="1"/>
</dbReference>
<comment type="caution">
    <text evidence="3">The sequence shown here is derived from an EMBL/GenBank/DDBJ whole genome shotgun (WGS) entry which is preliminary data.</text>
</comment>
<evidence type="ECO:0000259" key="2">
    <source>
        <dbReference type="Pfam" id="PF05116"/>
    </source>
</evidence>
<dbReference type="NCBIfam" id="TIGR01484">
    <property type="entry name" value="HAD-SF-IIB"/>
    <property type="match status" value="1"/>
</dbReference>
<dbReference type="Proteomes" id="UP001341297">
    <property type="component" value="Unassembled WGS sequence"/>
</dbReference>
<organism evidence="3 5">
    <name type="scientific">Bacillus glycinifermentans</name>
    <dbReference type="NCBI Taxonomy" id="1664069"/>
    <lineage>
        <taxon>Bacteria</taxon>
        <taxon>Bacillati</taxon>
        <taxon>Bacillota</taxon>
        <taxon>Bacilli</taxon>
        <taxon>Bacillales</taxon>
        <taxon>Bacillaceae</taxon>
        <taxon>Bacillus</taxon>
    </lineage>
</organism>
<dbReference type="InterPro" id="IPR006379">
    <property type="entry name" value="HAD-SF_hydro_IIB"/>
</dbReference>
<dbReference type="SFLD" id="SFLDS00003">
    <property type="entry name" value="Haloacid_Dehalogenase"/>
    <property type="match status" value="1"/>
</dbReference>
<dbReference type="STRING" id="1664069.BGLY_4349"/>
<name>A0A0T6BK28_9BACI</name>
<dbReference type="InterPro" id="IPR036412">
    <property type="entry name" value="HAD-like_sf"/>
</dbReference>
<reference evidence="4 6" key="3">
    <citation type="submission" date="2023-03" db="EMBL/GenBank/DDBJ databases">
        <title>Agriculturally important microbes genome sequencing.</title>
        <authorList>
            <person name="Dunlap C."/>
        </authorList>
    </citation>
    <scope>NUCLEOTIDE SEQUENCE [LARGE SCALE GENOMIC DNA]</scope>
    <source>
        <strain evidence="4 6">CBP-3203</strain>
    </source>
</reference>
<evidence type="ECO:0000313" key="5">
    <source>
        <dbReference type="Proteomes" id="UP000036168"/>
    </source>
</evidence>
<sequence length="282" mass="32198">MSYHETLSFHTLEQADKPKYAVFCDFDETYFAHSITDESRKALMNLETFIHSHHLDHKILLGWVTGSSLSSVLAKMKRGGFRYLPHFVASDLGTEITYFSEEGQVSDKDWEARLQESNFSYELVKEIKHTLSKKYDIALVPQTQHGFSRYKINYYYTSSDESADQRALEAIRQLAAEHEIGVNINRCNPLAGDPENSYDVDFIPLQTGKPYIVDFILSKFEIEREYSFAFGDSGNDVDMLKKAGHGYLVANATAEAKSLHTRVTEGRYTDGILEVLKAHIKR</sequence>
<dbReference type="Pfam" id="PF05116">
    <property type="entry name" value="S6PP"/>
    <property type="match status" value="1"/>
</dbReference>
<dbReference type="SFLD" id="SFLDG01140">
    <property type="entry name" value="C2.B:_Phosphomannomutase_and_P"/>
    <property type="match status" value="1"/>
</dbReference>
<dbReference type="GO" id="GO:0000287">
    <property type="term" value="F:magnesium ion binding"/>
    <property type="evidence" value="ECO:0007669"/>
    <property type="project" value="TreeGrafter"/>
</dbReference>
<dbReference type="InterPro" id="IPR006380">
    <property type="entry name" value="SPP-like_dom"/>
</dbReference>
<protein>
    <submittedName>
        <fullName evidence="3">HAD family hydrolase</fullName>
    </submittedName>
    <submittedName>
        <fullName evidence="4">HAD-IIB family hydrolase</fullName>
    </submittedName>
</protein>
<evidence type="ECO:0000313" key="3">
    <source>
        <dbReference type="EMBL" id="KRT90251.1"/>
    </source>
</evidence>
<reference evidence="3" key="2">
    <citation type="submission" date="2015-10" db="EMBL/GenBank/DDBJ databases">
        <authorList>
            <person name="Gilbert D.G."/>
        </authorList>
    </citation>
    <scope>NUCLEOTIDE SEQUENCE</scope>
    <source>
        <strain evidence="3">GO-13</strain>
    </source>
</reference>
<dbReference type="EMBL" id="LECW02000045">
    <property type="protein sequence ID" value="KRT90251.1"/>
    <property type="molecule type" value="Genomic_DNA"/>
</dbReference>
<evidence type="ECO:0000313" key="6">
    <source>
        <dbReference type="Proteomes" id="UP001341297"/>
    </source>
</evidence>
<dbReference type="Gene3D" id="3.30.70.1410">
    <property type="entry name" value="yhjk (haloacid dehalogenase-like hydrolase protein) domain"/>
    <property type="match status" value="1"/>
</dbReference>
<feature type="domain" description="Sucrose phosphatase-like" evidence="2">
    <location>
        <begin position="22"/>
        <end position="277"/>
    </location>
</feature>
<dbReference type="EMBL" id="JARRTL010000006">
    <property type="protein sequence ID" value="MEC0483941.1"/>
    <property type="molecule type" value="Genomic_DNA"/>
</dbReference>
<keyword evidence="6" id="KW-1185">Reference proteome</keyword>
<dbReference type="Proteomes" id="UP000036168">
    <property type="component" value="Unassembled WGS sequence"/>
</dbReference>
<accession>A0A0T6BK28</accession>
<dbReference type="PANTHER" id="PTHR10000">
    <property type="entry name" value="PHOSPHOSERINE PHOSPHATASE"/>
    <property type="match status" value="1"/>
</dbReference>